<reference evidence="1" key="1">
    <citation type="submission" date="2020-11" db="EMBL/GenBank/DDBJ databases">
        <authorList>
            <person name="Tran Van P."/>
        </authorList>
    </citation>
    <scope>NUCLEOTIDE SEQUENCE</scope>
</reference>
<gene>
    <name evidence="1" type="ORF">ONB1V03_LOCUS17049</name>
</gene>
<dbReference type="AlphaFoldDB" id="A0A7R9MHT9"/>
<evidence type="ECO:0000313" key="1">
    <source>
        <dbReference type="EMBL" id="CAD7660482.1"/>
    </source>
</evidence>
<dbReference type="PANTHER" id="PTHR20872:SF1">
    <property type="entry name" value="F-BOX DOMAIN-CONTAINING PROTEIN"/>
    <property type="match status" value="1"/>
</dbReference>
<proteinExistence type="predicted"/>
<evidence type="ECO:0000313" key="2">
    <source>
        <dbReference type="Proteomes" id="UP000728032"/>
    </source>
</evidence>
<organism evidence="1">
    <name type="scientific">Oppiella nova</name>
    <dbReference type="NCBI Taxonomy" id="334625"/>
    <lineage>
        <taxon>Eukaryota</taxon>
        <taxon>Metazoa</taxon>
        <taxon>Ecdysozoa</taxon>
        <taxon>Arthropoda</taxon>
        <taxon>Chelicerata</taxon>
        <taxon>Arachnida</taxon>
        <taxon>Acari</taxon>
        <taxon>Acariformes</taxon>
        <taxon>Sarcoptiformes</taxon>
        <taxon>Oribatida</taxon>
        <taxon>Brachypylina</taxon>
        <taxon>Oppioidea</taxon>
        <taxon>Oppiidae</taxon>
        <taxon>Oppiella</taxon>
    </lineage>
</organism>
<dbReference type="Proteomes" id="UP000728032">
    <property type="component" value="Unassembled WGS sequence"/>
</dbReference>
<dbReference type="PANTHER" id="PTHR20872">
    <property type="match status" value="1"/>
</dbReference>
<dbReference type="EMBL" id="OC935188">
    <property type="protein sequence ID" value="CAD7660482.1"/>
    <property type="molecule type" value="Genomic_DNA"/>
</dbReference>
<keyword evidence="2" id="KW-1185">Reference proteome</keyword>
<dbReference type="OrthoDB" id="9974792at2759"/>
<protein>
    <submittedName>
        <fullName evidence="1">Uncharacterized protein</fullName>
    </submittedName>
</protein>
<accession>A0A7R9MHT9</accession>
<feature type="non-terminal residue" evidence="1">
    <location>
        <position position="1"/>
    </location>
</feature>
<name>A0A7R9MHT9_9ACAR</name>
<sequence>MENLFNLYEFMKILSYFSEFYSQNPLQRVNALDFTFSCHQLLERGSNEETVFGTGGKLLQSLMRLMKNLSGLQYLSLRELLLEPNEAQYLLDDVAINCCQTLLTLKVLNCSKQPYPILHVGVFINLKTLVISPQ</sequence>
<dbReference type="EMBL" id="CAJPVJ010020363">
    <property type="protein sequence ID" value="CAG2177620.1"/>
    <property type="molecule type" value="Genomic_DNA"/>
</dbReference>